<dbReference type="InterPro" id="IPR050889">
    <property type="entry name" value="Dendritic_Spine_Reg/Scaffold"/>
</dbReference>
<reference evidence="6" key="1">
    <citation type="submission" date="2017-02" db="UniProtKB">
        <authorList>
            <consortium name="WormBaseParasite"/>
        </authorList>
    </citation>
    <scope>IDENTIFICATION</scope>
</reference>
<evidence type="ECO:0000256" key="1">
    <source>
        <dbReference type="ARBA" id="ARBA00022737"/>
    </source>
</evidence>
<dbReference type="Gene3D" id="3.30.40.10">
    <property type="entry name" value="Zinc/RING finger domain, C3HC4 (zinc finger)"/>
    <property type="match status" value="1"/>
</dbReference>
<reference evidence="4 5" key="2">
    <citation type="submission" date="2018-10" db="EMBL/GenBank/DDBJ databases">
        <authorList>
            <consortium name="Pathogen Informatics"/>
        </authorList>
    </citation>
    <scope>NUCLEOTIDE SEQUENCE [LARGE SCALE GENOMIC DNA]</scope>
</reference>
<protein>
    <submittedName>
        <fullName evidence="6">ANK_REP_REGION domain-containing protein</fullName>
    </submittedName>
</protein>
<proteinExistence type="predicted"/>
<dbReference type="PROSITE" id="PS50088">
    <property type="entry name" value="ANK_REPEAT"/>
    <property type="match status" value="3"/>
</dbReference>
<evidence type="ECO:0000313" key="4">
    <source>
        <dbReference type="EMBL" id="VDD85080.1"/>
    </source>
</evidence>
<dbReference type="EMBL" id="UXUI01000156">
    <property type="protein sequence ID" value="VDD85080.1"/>
    <property type="molecule type" value="Genomic_DNA"/>
</dbReference>
<organism evidence="6">
    <name type="scientific">Enterobius vermicularis</name>
    <name type="common">Human pinworm</name>
    <dbReference type="NCBI Taxonomy" id="51028"/>
    <lineage>
        <taxon>Eukaryota</taxon>
        <taxon>Metazoa</taxon>
        <taxon>Ecdysozoa</taxon>
        <taxon>Nematoda</taxon>
        <taxon>Chromadorea</taxon>
        <taxon>Rhabditida</taxon>
        <taxon>Spirurina</taxon>
        <taxon>Oxyuridomorpha</taxon>
        <taxon>Oxyuroidea</taxon>
        <taxon>Oxyuridae</taxon>
        <taxon>Enterobius</taxon>
    </lineage>
</organism>
<dbReference type="Gene3D" id="1.25.40.20">
    <property type="entry name" value="Ankyrin repeat-containing domain"/>
    <property type="match status" value="2"/>
</dbReference>
<dbReference type="STRING" id="51028.A0A0N4UT08"/>
<dbReference type="SMART" id="SM00248">
    <property type="entry name" value="ANK"/>
    <property type="match status" value="4"/>
</dbReference>
<dbReference type="WBParaSite" id="EVEC_0000031701-mRNA-1">
    <property type="protein sequence ID" value="EVEC_0000031701-mRNA-1"/>
    <property type="gene ID" value="EVEC_0000031701"/>
</dbReference>
<dbReference type="PANTHER" id="PTHR24166:SF48">
    <property type="entry name" value="PROTEIN VAPYRIN"/>
    <property type="match status" value="1"/>
</dbReference>
<dbReference type="PROSITE" id="PS50297">
    <property type="entry name" value="ANK_REP_REGION"/>
    <property type="match status" value="3"/>
</dbReference>
<dbReference type="InterPro" id="IPR002110">
    <property type="entry name" value="Ankyrin_rpt"/>
</dbReference>
<dbReference type="PANTHER" id="PTHR24166">
    <property type="entry name" value="ROLLING PEBBLES, ISOFORM B"/>
    <property type="match status" value="1"/>
</dbReference>
<sequence length="292" mass="32829">MEACRSGDFDTVLGLVDGGADIETTDGNKSTPLWIASEQGNIEIVRFLVENGAEINTGNAWKKTPLILASERGFLSVIKCLMEHGADINATREDGVKPYQRNSKFYQSVSNSSHSYIADKSTSLHVASSKGYFDILEYLIDKKAKIELKNKDKKTSLQIACENNQVQVVRYLAQCAANINTDFAIEMVSSCLSMEDLSYGVRKILEGKKQKYRQFVIDFIEELVEEETDFHVQIDSSNEEAKKEDDRELLCIICYERPEEPVGCISCKQMIGCRQCALQWGSDRADTGECRR</sequence>
<dbReference type="Pfam" id="PF12796">
    <property type="entry name" value="Ank_2"/>
    <property type="match status" value="2"/>
</dbReference>
<dbReference type="AlphaFoldDB" id="A0A0N4UT08"/>
<keyword evidence="1" id="KW-0677">Repeat</keyword>
<evidence type="ECO:0000313" key="6">
    <source>
        <dbReference type="WBParaSite" id="EVEC_0000031701-mRNA-1"/>
    </source>
</evidence>
<evidence type="ECO:0000256" key="3">
    <source>
        <dbReference type="PROSITE-ProRule" id="PRU00023"/>
    </source>
</evidence>
<dbReference type="InterPro" id="IPR036770">
    <property type="entry name" value="Ankyrin_rpt-contain_sf"/>
</dbReference>
<feature type="repeat" description="ANK" evidence="3">
    <location>
        <begin position="61"/>
        <end position="93"/>
    </location>
</feature>
<dbReference type="SUPFAM" id="SSF48403">
    <property type="entry name" value="Ankyrin repeat"/>
    <property type="match status" value="1"/>
</dbReference>
<evidence type="ECO:0000313" key="5">
    <source>
        <dbReference type="Proteomes" id="UP000274131"/>
    </source>
</evidence>
<dbReference type="OrthoDB" id="539213at2759"/>
<name>A0A0N4UT08_ENTVE</name>
<gene>
    <name evidence="4" type="ORF">EVEC_LOCUS223</name>
</gene>
<keyword evidence="2 3" id="KW-0040">ANK repeat</keyword>
<dbReference type="InterPro" id="IPR013083">
    <property type="entry name" value="Znf_RING/FYVE/PHD"/>
</dbReference>
<keyword evidence="5" id="KW-1185">Reference proteome</keyword>
<dbReference type="PRINTS" id="PR01415">
    <property type="entry name" value="ANKYRIN"/>
</dbReference>
<feature type="repeat" description="ANK" evidence="3">
    <location>
        <begin position="119"/>
        <end position="151"/>
    </location>
</feature>
<evidence type="ECO:0000256" key="2">
    <source>
        <dbReference type="ARBA" id="ARBA00023043"/>
    </source>
</evidence>
<accession>A0A0N4UT08</accession>
<feature type="repeat" description="ANK" evidence="3">
    <location>
        <begin position="28"/>
        <end position="60"/>
    </location>
</feature>
<dbReference type="Proteomes" id="UP000274131">
    <property type="component" value="Unassembled WGS sequence"/>
</dbReference>